<dbReference type="VEuPathDB" id="VectorBase:AFAF021684"/>
<evidence type="ECO:0000256" key="2">
    <source>
        <dbReference type="SAM" id="Phobius"/>
    </source>
</evidence>
<keyword evidence="2" id="KW-1133">Transmembrane helix</keyword>
<reference evidence="4" key="2">
    <citation type="submission" date="2020-05" db="UniProtKB">
        <authorList>
            <consortium name="EnsemblMetazoa"/>
        </authorList>
    </citation>
    <scope>IDENTIFICATION</scope>
    <source>
        <strain evidence="4">FAR1</strain>
    </source>
</reference>
<proteinExistence type="predicted"/>
<evidence type="ECO:0000256" key="3">
    <source>
        <dbReference type="SAM" id="SignalP"/>
    </source>
</evidence>
<organism evidence="4 5">
    <name type="scientific">Anopheles farauti</name>
    <dbReference type="NCBI Taxonomy" id="69004"/>
    <lineage>
        <taxon>Eukaryota</taxon>
        <taxon>Metazoa</taxon>
        <taxon>Ecdysozoa</taxon>
        <taxon>Arthropoda</taxon>
        <taxon>Hexapoda</taxon>
        <taxon>Insecta</taxon>
        <taxon>Pterygota</taxon>
        <taxon>Neoptera</taxon>
        <taxon>Endopterygota</taxon>
        <taxon>Diptera</taxon>
        <taxon>Nematocera</taxon>
        <taxon>Culicoidea</taxon>
        <taxon>Culicidae</taxon>
        <taxon>Anophelinae</taxon>
        <taxon>Anopheles</taxon>
    </lineage>
</organism>
<feature type="transmembrane region" description="Helical" evidence="2">
    <location>
        <begin position="311"/>
        <end position="333"/>
    </location>
</feature>
<name>A0A1Y9H9I1_9DIPT</name>
<evidence type="ECO:0000256" key="1">
    <source>
        <dbReference type="SAM" id="MobiDB-lite"/>
    </source>
</evidence>
<keyword evidence="5" id="KW-1185">Reference proteome</keyword>
<dbReference type="EMBL" id="AXCN02001150">
    <property type="status" value="NOT_ANNOTATED_CDS"/>
    <property type="molecule type" value="Genomic_DNA"/>
</dbReference>
<feature type="transmembrane region" description="Helical" evidence="2">
    <location>
        <begin position="183"/>
        <end position="200"/>
    </location>
</feature>
<feature type="signal peptide" evidence="3">
    <location>
        <begin position="1"/>
        <end position="25"/>
    </location>
</feature>
<keyword evidence="2" id="KW-0472">Membrane</keyword>
<keyword evidence="2" id="KW-0812">Transmembrane</keyword>
<evidence type="ECO:0000313" key="5">
    <source>
        <dbReference type="Proteomes" id="UP000075886"/>
    </source>
</evidence>
<feature type="compositionally biased region" description="Low complexity" evidence="1">
    <location>
        <begin position="419"/>
        <end position="435"/>
    </location>
</feature>
<feature type="region of interest" description="Disordered" evidence="1">
    <location>
        <begin position="418"/>
        <end position="451"/>
    </location>
</feature>
<dbReference type="AlphaFoldDB" id="A0A1Y9H9I1"/>
<evidence type="ECO:0000313" key="4">
    <source>
        <dbReference type="EnsemblMetazoa" id="AFAF021684-PA"/>
    </source>
</evidence>
<protein>
    <recommendedName>
        <fullName evidence="6">Chloride channel CLIC-like protein 1</fullName>
    </recommendedName>
</protein>
<evidence type="ECO:0008006" key="6">
    <source>
        <dbReference type="Google" id="ProtNLM"/>
    </source>
</evidence>
<reference evidence="5" key="1">
    <citation type="submission" date="2014-01" db="EMBL/GenBank/DDBJ databases">
        <title>The Genome Sequence of Anopheles farauti FAR1 (V2).</title>
        <authorList>
            <consortium name="The Broad Institute Genomics Platform"/>
            <person name="Neafsey D.E."/>
            <person name="Besansky N."/>
            <person name="Howell P."/>
            <person name="Walton C."/>
            <person name="Young S.K."/>
            <person name="Zeng Q."/>
            <person name="Gargeya S."/>
            <person name="Fitzgerald M."/>
            <person name="Haas B."/>
            <person name="Abouelleil A."/>
            <person name="Allen A.W."/>
            <person name="Alvarado L."/>
            <person name="Arachchi H.M."/>
            <person name="Berlin A.M."/>
            <person name="Chapman S.B."/>
            <person name="Gainer-Dewar J."/>
            <person name="Goldberg J."/>
            <person name="Griggs A."/>
            <person name="Gujja S."/>
            <person name="Hansen M."/>
            <person name="Howarth C."/>
            <person name="Imamovic A."/>
            <person name="Ireland A."/>
            <person name="Larimer J."/>
            <person name="McCowan C."/>
            <person name="Murphy C."/>
            <person name="Pearson M."/>
            <person name="Poon T.W."/>
            <person name="Priest M."/>
            <person name="Roberts A."/>
            <person name="Saif S."/>
            <person name="Shea T."/>
            <person name="Sisk P."/>
            <person name="Sykes S."/>
            <person name="Wortman J."/>
            <person name="Nusbaum C."/>
            <person name="Birren B."/>
        </authorList>
    </citation>
    <scope>NUCLEOTIDE SEQUENCE [LARGE SCALE GENOMIC DNA]</scope>
    <source>
        <strain evidence="5">FAR1</strain>
    </source>
</reference>
<feature type="transmembrane region" description="Helical" evidence="2">
    <location>
        <begin position="212"/>
        <end position="229"/>
    </location>
</feature>
<keyword evidence="3" id="KW-0732">Signal</keyword>
<dbReference type="EnsemblMetazoa" id="AFAF021684-RA">
    <property type="protein sequence ID" value="AFAF021684-PA"/>
    <property type="gene ID" value="AFAF021684"/>
</dbReference>
<accession>A0A1Y9H9I1</accession>
<dbReference type="Proteomes" id="UP000075886">
    <property type="component" value="Unassembled WGS sequence"/>
</dbReference>
<feature type="chain" id="PRO_5013006545" description="Chloride channel CLIC-like protein 1" evidence="3">
    <location>
        <begin position="26"/>
        <end position="451"/>
    </location>
</feature>
<sequence length="451" mass="50823">MFAFSGRVVLISSVFLCVLLRFVSAEKQKYDLNWVKPGALDRWGQQQQRQRQQDKNINAATCEEVPAPCECPPPQPVPCTADITETQRLGIVFYRKLISTLFARDALEKDPNDDEYYTTDLSLKLTSQQLDSLLDEESTVRVLNSIVSQILAEPLNIRRRSISRVSRCERLYDMLMQLLEARILNALLPVLLLLITCYTIRMIARFTRMHPFVVFLLLILSITVCRNWQECNERLQKKSLHTLMEPQPSGVNQVWNYFFGGRTRNDGVPLPICDPLQVLIESTISLQAVYLKATFREFVVAFRESTQDAGYFQMGMIGLLLLGFAYLLLNTFVTVGLQSSFRMVGNIVNATLLSPGRTAAIGDGPAQQQPHKPPPAVNLNIHIGETTARTVPLAELLRLESQRIEVVSEDLPTEVQVIEESSSNEETTTEANASNPSSNLKKDCSRVLNNT</sequence>